<dbReference type="CDD" id="cd11461">
    <property type="entry name" value="bHLH-O_HES5"/>
    <property type="match status" value="1"/>
</dbReference>
<keyword evidence="5" id="KW-0524">Neurogenesis</keyword>
<evidence type="ECO:0000259" key="16">
    <source>
        <dbReference type="PROSITE" id="PS51054"/>
    </source>
</evidence>
<dbReference type="GO" id="GO:0030154">
    <property type="term" value="P:cell differentiation"/>
    <property type="evidence" value="ECO:0007669"/>
    <property type="project" value="UniProtKB-KW"/>
</dbReference>
<evidence type="ECO:0000313" key="18">
    <source>
        <dbReference type="Proteomes" id="UP000261540"/>
    </source>
</evidence>
<feature type="domain" description="BHLH" evidence="15">
    <location>
        <begin position="16"/>
        <end position="72"/>
    </location>
</feature>
<evidence type="ECO:0000256" key="5">
    <source>
        <dbReference type="ARBA" id="ARBA00022902"/>
    </source>
</evidence>
<comment type="function">
    <text evidence="11">Transcriptional repressor of genes that require a bHLH protein for their transcription. Plays an important role as neurogenesis negative regulator.</text>
</comment>
<keyword evidence="4" id="KW-0221">Differentiation</keyword>
<evidence type="ECO:0000256" key="4">
    <source>
        <dbReference type="ARBA" id="ARBA00022782"/>
    </source>
</evidence>
<comment type="subunit">
    <text evidence="10">Transcription repression requires formation of a complex with a corepressor protein of the Groucho/TLE family.</text>
</comment>
<organism evidence="17 18">
    <name type="scientific">Paramormyrops kingsleyae</name>
    <dbReference type="NCBI Taxonomy" id="1676925"/>
    <lineage>
        <taxon>Eukaryota</taxon>
        <taxon>Metazoa</taxon>
        <taxon>Chordata</taxon>
        <taxon>Craniata</taxon>
        <taxon>Vertebrata</taxon>
        <taxon>Euteleostomi</taxon>
        <taxon>Actinopterygii</taxon>
        <taxon>Neopterygii</taxon>
        <taxon>Teleostei</taxon>
        <taxon>Osteoglossocephala</taxon>
        <taxon>Osteoglossomorpha</taxon>
        <taxon>Osteoglossiformes</taxon>
        <taxon>Mormyridae</taxon>
        <taxon>Paramormyrops</taxon>
    </lineage>
</organism>
<dbReference type="GO" id="GO:0006355">
    <property type="term" value="P:regulation of DNA-templated transcription"/>
    <property type="evidence" value="ECO:0007669"/>
    <property type="project" value="InterPro"/>
</dbReference>
<keyword evidence="18" id="KW-1185">Reference proteome</keyword>
<comment type="subcellular location">
    <subcellularLocation>
        <location evidence="1">Nucleus</location>
    </subcellularLocation>
</comment>
<dbReference type="Pfam" id="PF07527">
    <property type="entry name" value="Hairy_orange"/>
    <property type="match status" value="1"/>
</dbReference>
<evidence type="ECO:0000259" key="15">
    <source>
        <dbReference type="PROSITE" id="PS50888"/>
    </source>
</evidence>
<evidence type="ECO:0000256" key="3">
    <source>
        <dbReference type="ARBA" id="ARBA00022491"/>
    </source>
</evidence>
<protein>
    <recommendedName>
        <fullName evidence="12">Transcription factor HES-5</fullName>
    </recommendedName>
    <alternativeName>
        <fullName evidence="13">Hairy and enhancer of split 5</fullName>
    </alternativeName>
</protein>
<dbReference type="PROSITE" id="PS51054">
    <property type="entry name" value="ORANGE"/>
    <property type="match status" value="1"/>
</dbReference>
<evidence type="ECO:0000256" key="9">
    <source>
        <dbReference type="ARBA" id="ARBA00023242"/>
    </source>
</evidence>
<dbReference type="GO" id="GO:0005634">
    <property type="term" value="C:nucleus"/>
    <property type="evidence" value="ECO:0007669"/>
    <property type="project" value="UniProtKB-SubCell"/>
</dbReference>
<dbReference type="Pfam" id="PF00010">
    <property type="entry name" value="HLH"/>
    <property type="match status" value="1"/>
</dbReference>
<accession>A0A3B3SZP5</accession>
<proteinExistence type="predicted"/>
<dbReference type="SUPFAM" id="SSF47459">
    <property type="entry name" value="HLH, helix-loop-helix DNA-binding domain"/>
    <property type="match status" value="1"/>
</dbReference>
<keyword evidence="8" id="KW-0804">Transcription</keyword>
<feature type="region of interest" description="Disordered" evidence="14">
    <location>
        <begin position="118"/>
        <end position="143"/>
    </location>
</feature>
<dbReference type="GO" id="GO:0048513">
    <property type="term" value="P:animal organ development"/>
    <property type="evidence" value="ECO:0007669"/>
    <property type="project" value="UniProtKB-ARBA"/>
</dbReference>
<reference evidence="17" key="1">
    <citation type="submission" date="2025-08" db="UniProtKB">
        <authorList>
            <consortium name="Ensembl"/>
        </authorList>
    </citation>
    <scope>IDENTIFICATION</scope>
</reference>
<dbReference type="RefSeq" id="XP_023693322.1">
    <property type="nucleotide sequence ID" value="XM_023837554.2"/>
</dbReference>
<dbReference type="SUPFAM" id="SSF158457">
    <property type="entry name" value="Orange domain-like"/>
    <property type="match status" value="1"/>
</dbReference>
<evidence type="ECO:0000256" key="8">
    <source>
        <dbReference type="ARBA" id="ARBA00023163"/>
    </source>
</evidence>
<evidence type="ECO:0000256" key="10">
    <source>
        <dbReference type="ARBA" id="ARBA00023791"/>
    </source>
</evidence>
<keyword evidence="7" id="KW-0238">DNA-binding</keyword>
<dbReference type="Gene3D" id="4.10.280.10">
    <property type="entry name" value="Helix-loop-helix DNA-binding domain"/>
    <property type="match status" value="1"/>
</dbReference>
<keyword evidence="6" id="KW-0805">Transcription regulation</keyword>
<dbReference type="SMART" id="SM00353">
    <property type="entry name" value="HLH"/>
    <property type="match status" value="1"/>
</dbReference>
<dbReference type="AlphaFoldDB" id="A0A3B3SZP5"/>
<dbReference type="InterPro" id="IPR036638">
    <property type="entry name" value="HLH_DNA-bd_sf"/>
</dbReference>
<dbReference type="FunFam" id="4.10.280.10:FF:000033">
    <property type="entry name" value="Transcription factor HES-5"/>
    <property type="match status" value="1"/>
</dbReference>
<dbReference type="PROSITE" id="PS50888">
    <property type="entry name" value="BHLH"/>
    <property type="match status" value="1"/>
</dbReference>
<dbReference type="OrthoDB" id="6085656at2759"/>
<evidence type="ECO:0000256" key="7">
    <source>
        <dbReference type="ARBA" id="ARBA00023125"/>
    </source>
</evidence>
<dbReference type="GO" id="GO:0045596">
    <property type="term" value="P:negative regulation of cell differentiation"/>
    <property type="evidence" value="ECO:0007669"/>
    <property type="project" value="UniProtKB-ARBA"/>
</dbReference>
<dbReference type="InterPro" id="IPR003650">
    <property type="entry name" value="Orange_dom"/>
</dbReference>
<dbReference type="Ensembl" id="ENSPKIT00000016499.1">
    <property type="protein sequence ID" value="ENSPKIP00000035566.1"/>
    <property type="gene ID" value="ENSPKIG00000014482.1"/>
</dbReference>
<dbReference type="GO" id="GO:0046983">
    <property type="term" value="F:protein dimerization activity"/>
    <property type="evidence" value="ECO:0007669"/>
    <property type="project" value="InterPro"/>
</dbReference>
<dbReference type="InterPro" id="IPR050370">
    <property type="entry name" value="HES_HEY"/>
</dbReference>
<evidence type="ECO:0000256" key="11">
    <source>
        <dbReference type="ARBA" id="ARBA00060201"/>
    </source>
</evidence>
<dbReference type="GO" id="GO:0097150">
    <property type="term" value="P:neuronal stem cell population maintenance"/>
    <property type="evidence" value="ECO:0007669"/>
    <property type="project" value="UniProtKB-ARBA"/>
</dbReference>
<dbReference type="Proteomes" id="UP000261540">
    <property type="component" value="Unplaced"/>
</dbReference>
<reference evidence="17" key="2">
    <citation type="submission" date="2025-09" db="UniProtKB">
        <authorList>
            <consortium name="Ensembl"/>
        </authorList>
    </citation>
    <scope>IDENTIFICATION</scope>
</reference>
<dbReference type="SMART" id="SM00511">
    <property type="entry name" value="ORANGE"/>
    <property type="match status" value="1"/>
</dbReference>
<dbReference type="GeneID" id="111857067"/>
<evidence type="ECO:0000256" key="12">
    <source>
        <dbReference type="ARBA" id="ARBA00072975"/>
    </source>
</evidence>
<evidence type="ECO:0000256" key="2">
    <source>
        <dbReference type="ARBA" id="ARBA00022473"/>
    </source>
</evidence>
<feature type="compositionally biased region" description="Low complexity" evidence="14">
    <location>
        <begin position="127"/>
        <end position="136"/>
    </location>
</feature>
<evidence type="ECO:0000313" key="17">
    <source>
        <dbReference type="Ensembl" id="ENSPKIP00000035566.1"/>
    </source>
</evidence>
<dbReference type="GeneTree" id="ENSGT00940000163190"/>
<evidence type="ECO:0000256" key="6">
    <source>
        <dbReference type="ARBA" id="ARBA00023015"/>
    </source>
</evidence>
<evidence type="ECO:0000256" key="13">
    <source>
        <dbReference type="ARBA" id="ARBA00081413"/>
    </source>
</evidence>
<keyword evidence="3" id="KW-0678">Repressor</keyword>
<dbReference type="PANTHER" id="PTHR10985">
    <property type="entry name" value="BASIC HELIX-LOOP-HELIX TRANSCRIPTION FACTOR, HES-RELATED"/>
    <property type="match status" value="1"/>
</dbReference>
<dbReference type="KEGG" id="pki:111857067"/>
<evidence type="ECO:0000256" key="1">
    <source>
        <dbReference type="ARBA" id="ARBA00004123"/>
    </source>
</evidence>
<keyword evidence="9" id="KW-0539">Nucleus</keyword>
<sequence length="150" mass="17153">MAPIKTCNAGMTTKEKTKLRKPVVEKMRRDRINGSIQQLKALLEKELKESQLTSKLEKADILEMAVLYLRDNLRPAAPRHSYAEGFAKCLQETLRFLSAHDRLPDSRRKLLDHFHPQERRADKHPAGPHAPFAPGHSCSAGGPDRLWRPW</sequence>
<keyword evidence="2" id="KW-0217">Developmental protein</keyword>
<evidence type="ECO:0000256" key="14">
    <source>
        <dbReference type="SAM" id="MobiDB-lite"/>
    </source>
</evidence>
<dbReference type="GO" id="GO:0003677">
    <property type="term" value="F:DNA binding"/>
    <property type="evidence" value="ECO:0007669"/>
    <property type="project" value="UniProtKB-KW"/>
</dbReference>
<dbReference type="GO" id="GO:0007399">
    <property type="term" value="P:nervous system development"/>
    <property type="evidence" value="ECO:0007669"/>
    <property type="project" value="UniProtKB-KW"/>
</dbReference>
<name>A0A3B3SZP5_9TELE</name>
<feature type="domain" description="Orange" evidence="16">
    <location>
        <begin position="82"/>
        <end position="114"/>
    </location>
</feature>
<dbReference type="InterPro" id="IPR011598">
    <property type="entry name" value="bHLH_dom"/>
</dbReference>